<dbReference type="Proteomes" id="UP000001822">
    <property type="component" value="Chromosome"/>
</dbReference>
<evidence type="ECO:0008006" key="3">
    <source>
        <dbReference type="Google" id="ProtNLM"/>
    </source>
</evidence>
<dbReference type="AlphaFoldDB" id="A0A6N4SM42"/>
<dbReference type="RefSeq" id="WP_011583445.1">
    <property type="nucleotide sequence ID" value="NC_008255.1"/>
</dbReference>
<keyword evidence="2" id="KW-1185">Reference proteome</keyword>
<evidence type="ECO:0000313" key="2">
    <source>
        <dbReference type="Proteomes" id="UP000001822"/>
    </source>
</evidence>
<organism evidence="1 2">
    <name type="scientific">Cytophaga hutchinsonii (strain ATCC 33406 / DSM 1761 / CIP 103989 / NBRC 15051 / NCIMB 9469 / D465)</name>
    <dbReference type="NCBI Taxonomy" id="269798"/>
    <lineage>
        <taxon>Bacteria</taxon>
        <taxon>Pseudomonadati</taxon>
        <taxon>Bacteroidota</taxon>
        <taxon>Cytophagia</taxon>
        <taxon>Cytophagales</taxon>
        <taxon>Cytophagaceae</taxon>
        <taxon>Cytophaga</taxon>
    </lineage>
</organism>
<name>A0A6N4SM42_CYTH3</name>
<accession>A0A6N4SM42</accession>
<proteinExistence type="predicted"/>
<sequence length="191" mass="22278">MNIDITEFQKINVIDSCAIDNLLSSETLYRAAKSSNCSFCYTKFVEYEVLFKARRTINEKSKKLQEKLKDETKANRFECHNLSIDDLQEVEILKQRKRLSVGELSSIAFAKKINQSFMTDDLGARKLGSLILGTKRVQTTPHLIGWLFYIRELTDSDFSIIVSEHKEYERPLSKYFEEAYHESLRIKSMNK</sequence>
<dbReference type="KEGG" id="chu:CHU_0035"/>
<gene>
    <name evidence="1" type="ordered locus">CHU_0035</name>
</gene>
<dbReference type="EMBL" id="CP000383">
    <property type="protein sequence ID" value="ABG57329.1"/>
    <property type="molecule type" value="Genomic_DNA"/>
</dbReference>
<evidence type="ECO:0000313" key="1">
    <source>
        <dbReference type="EMBL" id="ABG57329.1"/>
    </source>
</evidence>
<protein>
    <recommendedName>
        <fullName evidence="3">PIN domain-containing protein</fullName>
    </recommendedName>
</protein>
<dbReference type="OrthoDB" id="581665at2"/>
<reference evidence="1 2" key="1">
    <citation type="journal article" date="2007" name="Appl. Environ. Microbiol.">
        <title>Genome sequence of the cellulolytic gliding bacterium Cytophaga hutchinsonii.</title>
        <authorList>
            <person name="Xie G."/>
            <person name="Bruce D.C."/>
            <person name="Challacombe J.F."/>
            <person name="Chertkov O."/>
            <person name="Detter J.C."/>
            <person name="Gilna P."/>
            <person name="Han C.S."/>
            <person name="Lucas S."/>
            <person name="Misra M."/>
            <person name="Myers G.L."/>
            <person name="Richardson P."/>
            <person name="Tapia R."/>
            <person name="Thayer N."/>
            <person name="Thompson L.S."/>
            <person name="Brettin T.S."/>
            <person name="Henrissat B."/>
            <person name="Wilson D.B."/>
            <person name="McBride M.J."/>
        </authorList>
    </citation>
    <scope>NUCLEOTIDE SEQUENCE [LARGE SCALE GENOMIC DNA]</scope>
    <source>
        <strain evidence="2">ATCC 33406 / DSM 1761 / CIP 103989 / NBRC 15051 / NCIMB 9469 / D465</strain>
    </source>
</reference>